<dbReference type="InterPro" id="IPR036388">
    <property type="entry name" value="WH-like_DNA-bd_sf"/>
</dbReference>
<gene>
    <name evidence="2" type="ORF">FB558_6858</name>
</gene>
<dbReference type="GO" id="GO:0003677">
    <property type="term" value="F:DNA binding"/>
    <property type="evidence" value="ECO:0007669"/>
    <property type="project" value="UniProtKB-KW"/>
</dbReference>
<dbReference type="PROSITE" id="PS50995">
    <property type="entry name" value="HTH_MARR_2"/>
    <property type="match status" value="1"/>
</dbReference>
<dbReference type="AlphaFoldDB" id="A0A543D3C3"/>
<dbReference type="Pfam" id="PF12802">
    <property type="entry name" value="MarR_2"/>
    <property type="match status" value="1"/>
</dbReference>
<dbReference type="GO" id="GO:0003700">
    <property type="term" value="F:DNA-binding transcription factor activity"/>
    <property type="evidence" value="ECO:0007669"/>
    <property type="project" value="InterPro"/>
</dbReference>
<name>A0A543D3C3_9PSEU</name>
<dbReference type="PANTHER" id="PTHR33164">
    <property type="entry name" value="TRANSCRIPTIONAL REGULATOR, MARR FAMILY"/>
    <property type="match status" value="1"/>
</dbReference>
<proteinExistence type="predicted"/>
<evidence type="ECO:0000259" key="1">
    <source>
        <dbReference type="PROSITE" id="PS50995"/>
    </source>
</evidence>
<keyword evidence="2" id="KW-0238">DNA-binding</keyword>
<dbReference type="InterPro" id="IPR000835">
    <property type="entry name" value="HTH_MarR-typ"/>
</dbReference>
<organism evidence="2 3">
    <name type="scientific">Pseudonocardia kunmingensis</name>
    <dbReference type="NCBI Taxonomy" id="630975"/>
    <lineage>
        <taxon>Bacteria</taxon>
        <taxon>Bacillati</taxon>
        <taxon>Actinomycetota</taxon>
        <taxon>Actinomycetes</taxon>
        <taxon>Pseudonocardiales</taxon>
        <taxon>Pseudonocardiaceae</taxon>
        <taxon>Pseudonocardia</taxon>
    </lineage>
</organism>
<dbReference type="RefSeq" id="WP_142060765.1">
    <property type="nucleotide sequence ID" value="NZ_VFPA01000005.1"/>
</dbReference>
<dbReference type="Proteomes" id="UP000315677">
    <property type="component" value="Unassembled WGS sequence"/>
</dbReference>
<dbReference type="InterPro" id="IPR039422">
    <property type="entry name" value="MarR/SlyA-like"/>
</dbReference>
<dbReference type="Gene3D" id="1.10.10.10">
    <property type="entry name" value="Winged helix-like DNA-binding domain superfamily/Winged helix DNA-binding domain"/>
    <property type="match status" value="1"/>
</dbReference>
<protein>
    <submittedName>
        <fullName evidence="2">DNA-binding MarR family transcriptional regulator</fullName>
    </submittedName>
</protein>
<evidence type="ECO:0000313" key="3">
    <source>
        <dbReference type="Proteomes" id="UP000315677"/>
    </source>
</evidence>
<dbReference type="InterPro" id="IPR036390">
    <property type="entry name" value="WH_DNA-bd_sf"/>
</dbReference>
<reference evidence="2 3" key="1">
    <citation type="submission" date="2019-06" db="EMBL/GenBank/DDBJ databases">
        <title>Sequencing the genomes of 1000 actinobacteria strains.</title>
        <authorList>
            <person name="Klenk H.-P."/>
        </authorList>
    </citation>
    <scope>NUCLEOTIDE SEQUENCE [LARGE SCALE GENOMIC DNA]</scope>
    <source>
        <strain evidence="2 3">DSM 45301</strain>
    </source>
</reference>
<dbReference type="GO" id="GO:0006950">
    <property type="term" value="P:response to stress"/>
    <property type="evidence" value="ECO:0007669"/>
    <property type="project" value="TreeGrafter"/>
</dbReference>
<evidence type="ECO:0000313" key="2">
    <source>
        <dbReference type="EMBL" id="TQM03833.1"/>
    </source>
</evidence>
<keyword evidence="3" id="KW-1185">Reference proteome</keyword>
<dbReference type="PANTHER" id="PTHR33164:SF104">
    <property type="entry name" value="TRANSCRIPTIONAL REGULATORY PROTEIN"/>
    <property type="match status" value="1"/>
</dbReference>
<sequence length="185" mass="20394">MAGEPVDQVDAITAAWARERPNMPTDGIALVSRTWRLAKLFGEQRRRVLAEAGADQATLDLLSVLRRAGAPYELAPGEIARRSMVTAGAISQRLTRAERDGLVERTREPGSRYATVRLLPTGHELVDRLVGRIADLDTDLVAGLTPAQRGEFDDLLRVLIDDLERRYGPAVMTQVGSEREEPPSR</sequence>
<accession>A0A543D3C3</accession>
<comment type="caution">
    <text evidence="2">The sequence shown here is derived from an EMBL/GenBank/DDBJ whole genome shotgun (WGS) entry which is preliminary data.</text>
</comment>
<dbReference type="SMART" id="SM00347">
    <property type="entry name" value="HTH_MARR"/>
    <property type="match status" value="1"/>
</dbReference>
<dbReference type="EMBL" id="VFPA01000005">
    <property type="protein sequence ID" value="TQM03833.1"/>
    <property type="molecule type" value="Genomic_DNA"/>
</dbReference>
<feature type="domain" description="HTH marR-type" evidence="1">
    <location>
        <begin position="27"/>
        <end position="161"/>
    </location>
</feature>
<dbReference type="SUPFAM" id="SSF46785">
    <property type="entry name" value="Winged helix' DNA-binding domain"/>
    <property type="match status" value="1"/>
</dbReference>
<dbReference type="OrthoDB" id="3237509at2"/>